<dbReference type="eggNOG" id="COG0553">
    <property type="taxonomic scope" value="Bacteria"/>
</dbReference>
<dbReference type="GO" id="GO:0006355">
    <property type="term" value="P:regulation of DNA-templated transcription"/>
    <property type="evidence" value="ECO:0007669"/>
    <property type="project" value="InterPro"/>
</dbReference>
<accession>F1ZCV2</accession>
<dbReference type="AlphaFoldDB" id="F1ZCV2"/>
<dbReference type="Pfam" id="PF13871">
    <property type="entry name" value="Helicase_C_4"/>
    <property type="match status" value="1"/>
</dbReference>
<dbReference type="InterPro" id="IPR026937">
    <property type="entry name" value="SBNO_Helicase_C_dom"/>
</dbReference>
<dbReference type="PANTHER" id="PTHR12706">
    <property type="entry name" value="STRAWBERRY NOTCH-RELATED"/>
    <property type="match status" value="1"/>
</dbReference>
<keyword evidence="2" id="KW-0489">Methyltransferase</keyword>
<keyword evidence="2" id="KW-0547">Nucleotide-binding</keyword>
<protein>
    <submittedName>
        <fullName evidence="2">Probably methylase/helicase</fullName>
    </submittedName>
</protein>
<dbReference type="STRING" id="983920.Y88_1623"/>
<evidence type="ECO:0000313" key="3">
    <source>
        <dbReference type="Proteomes" id="UP000004728"/>
    </source>
</evidence>
<dbReference type="PANTHER" id="PTHR12706:SF30">
    <property type="entry name" value="PROTEIN STRAWBERRY NOTCH-RELATED"/>
    <property type="match status" value="1"/>
</dbReference>
<dbReference type="HOGENOM" id="CLU_876719_0_0_5"/>
<dbReference type="Proteomes" id="UP000004728">
    <property type="component" value="Unassembled WGS sequence"/>
</dbReference>
<keyword evidence="2" id="KW-0378">Hydrolase</keyword>
<dbReference type="InterPro" id="IPR026741">
    <property type="entry name" value="SNO"/>
</dbReference>
<dbReference type="InParanoid" id="F1ZCV2"/>
<keyword evidence="2" id="KW-0347">Helicase</keyword>
<evidence type="ECO:0000259" key="1">
    <source>
        <dbReference type="Pfam" id="PF13871"/>
    </source>
</evidence>
<comment type="caution">
    <text evidence="2">The sequence shown here is derived from an EMBL/GenBank/DDBJ whole genome shotgun (WGS) entry which is preliminary data.</text>
</comment>
<keyword evidence="2" id="KW-0067">ATP-binding</keyword>
<keyword evidence="2" id="KW-0808">Transferase</keyword>
<keyword evidence="3" id="KW-1185">Reference proteome</keyword>
<feature type="domain" description="Strawberry notch helicase C" evidence="1">
    <location>
        <begin position="118"/>
        <end position="250"/>
    </location>
</feature>
<proteinExistence type="predicted"/>
<dbReference type="GO" id="GO:0004386">
    <property type="term" value="F:helicase activity"/>
    <property type="evidence" value="ECO:0007669"/>
    <property type="project" value="UniProtKB-KW"/>
</dbReference>
<dbReference type="EMBL" id="AEWJ01000061">
    <property type="protein sequence ID" value="EGD57566.1"/>
    <property type="molecule type" value="Genomic_DNA"/>
</dbReference>
<evidence type="ECO:0000313" key="2">
    <source>
        <dbReference type="EMBL" id="EGD57566.1"/>
    </source>
</evidence>
<dbReference type="GO" id="GO:0008168">
    <property type="term" value="F:methyltransferase activity"/>
    <property type="evidence" value="ECO:0007669"/>
    <property type="project" value="UniProtKB-KW"/>
</dbReference>
<organism evidence="2 3">
    <name type="scientific">Novosphingobium nitrogenifigens DSM 19370</name>
    <dbReference type="NCBI Taxonomy" id="983920"/>
    <lineage>
        <taxon>Bacteria</taxon>
        <taxon>Pseudomonadati</taxon>
        <taxon>Pseudomonadota</taxon>
        <taxon>Alphaproteobacteria</taxon>
        <taxon>Sphingomonadales</taxon>
        <taxon>Sphingomonadaceae</taxon>
        <taxon>Novosphingobium</taxon>
    </lineage>
</organism>
<reference evidence="2 3" key="1">
    <citation type="journal article" date="2012" name="J. Bacteriol.">
        <title>Draft Genome Sequence of Novosphingobium nitrogenifigens Y88T.</title>
        <authorList>
            <person name="Strabala T.J."/>
            <person name="Macdonald L."/>
            <person name="Liu V."/>
            <person name="Smit A.M."/>
        </authorList>
    </citation>
    <scope>NUCLEOTIDE SEQUENCE [LARGE SCALE GENOMIC DNA]</scope>
    <source>
        <strain evidence="2 3">DSM 19370</strain>
    </source>
</reference>
<name>F1ZCV2_9SPHN</name>
<dbReference type="OrthoDB" id="270332at2"/>
<sequence length="317" mass="35175">MKLLSLLPAIEEALATDHSVVIQLVSTAEALLDRRLADLSAEDRAEILLDLSPREIVADYLDNAFPTRAMESYWDEDGNERSRPMVDEAGNPVHSQEALRIKAETLELLGALPPIVPALDAIISRFGTDAVAEITGRTRRLVTLPDGSQRLESRTANQSLADANAFMGRAKRILVFSDAGGTGRSYHASLDAKNQQRRMHFLLEPGWRADRAIQGLGRTNRTHQASAPVFRPVTTDCRGERRFISTIARRSSAGSTVFWRCPSRSRTPSSMNSWGWLRRGSMRLARQAPSMPASRPWWPTSWPSSRSGSCVRMPMAP</sequence>
<gene>
    <name evidence="2" type="ORF">Y88_1623</name>
</gene>
<dbReference type="GO" id="GO:0032259">
    <property type="term" value="P:methylation"/>
    <property type="evidence" value="ECO:0007669"/>
    <property type="project" value="UniProtKB-KW"/>
</dbReference>